<keyword evidence="10" id="KW-1185">Reference proteome</keyword>
<dbReference type="GeneID" id="64695400"/>
<dbReference type="OrthoDB" id="2681947at2759"/>
<keyword evidence="8" id="KW-0732">Signal</keyword>
<dbReference type="SUPFAM" id="SSF48264">
    <property type="entry name" value="Cytochrome P450"/>
    <property type="match status" value="1"/>
</dbReference>
<name>A0A9P7JLM8_9AGAM</name>
<evidence type="ECO:0000256" key="7">
    <source>
        <dbReference type="ARBA" id="ARBA00023033"/>
    </source>
</evidence>
<dbReference type="EMBL" id="JABBWM010000136">
    <property type="protein sequence ID" value="KAG2087126.1"/>
    <property type="molecule type" value="Genomic_DNA"/>
</dbReference>
<gene>
    <name evidence="9" type="ORF">F5147DRAFT_644465</name>
</gene>
<keyword evidence="7" id="KW-0503">Monooxygenase</keyword>
<dbReference type="PANTHER" id="PTHR46300:SF5">
    <property type="entry name" value="CYTOCHROME P450"/>
    <property type="match status" value="1"/>
</dbReference>
<protein>
    <submittedName>
        <fullName evidence="9">Cytochrome P450</fullName>
    </submittedName>
</protein>
<dbReference type="Pfam" id="PF00067">
    <property type="entry name" value="p450"/>
    <property type="match status" value="1"/>
</dbReference>
<dbReference type="InterPro" id="IPR001128">
    <property type="entry name" value="Cyt_P450"/>
</dbReference>
<dbReference type="GO" id="GO:0005506">
    <property type="term" value="F:iron ion binding"/>
    <property type="evidence" value="ECO:0007669"/>
    <property type="project" value="InterPro"/>
</dbReference>
<organism evidence="9 10">
    <name type="scientific">Suillus discolor</name>
    <dbReference type="NCBI Taxonomy" id="1912936"/>
    <lineage>
        <taxon>Eukaryota</taxon>
        <taxon>Fungi</taxon>
        <taxon>Dikarya</taxon>
        <taxon>Basidiomycota</taxon>
        <taxon>Agaricomycotina</taxon>
        <taxon>Agaricomycetes</taxon>
        <taxon>Agaricomycetidae</taxon>
        <taxon>Boletales</taxon>
        <taxon>Suillineae</taxon>
        <taxon>Suillaceae</taxon>
        <taxon>Suillus</taxon>
    </lineage>
</organism>
<dbReference type="InterPro" id="IPR050364">
    <property type="entry name" value="Cytochrome_P450_fung"/>
</dbReference>
<comment type="caution">
    <text evidence="9">The sequence shown here is derived from an EMBL/GenBank/DDBJ whole genome shotgun (WGS) entry which is preliminary data.</text>
</comment>
<evidence type="ECO:0000256" key="4">
    <source>
        <dbReference type="ARBA" id="ARBA00022723"/>
    </source>
</evidence>
<accession>A0A9P7JLM8</accession>
<feature type="signal peptide" evidence="8">
    <location>
        <begin position="1"/>
        <end position="26"/>
    </location>
</feature>
<dbReference type="PANTHER" id="PTHR46300">
    <property type="entry name" value="P450, PUTATIVE (EUROFUNG)-RELATED-RELATED"/>
    <property type="match status" value="1"/>
</dbReference>
<evidence type="ECO:0000256" key="6">
    <source>
        <dbReference type="ARBA" id="ARBA00023004"/>
    </source>
</evidence>
<proteinExistence type="inferred from homology"/>
<dbReference type="Proteomes" id="UP000823399">
    <property type="component" value="Unassembled WGS sequence"/>
</dbReference>
<reference evidence="9" key="1">
    <citation type="journal article" date="2020" name="New Phytol.">
        <title>Comparative genomics reveals dynamic genome evolution in host specialist ectomycorrhizal fungi.</title>
        <authorList>
            <person name="Lofgren L.A."/>
            <person name="Nguyen N.H."/>
            <person name="Vilgalys R."/>
            <person name="Ruytinx J."/>
            <person name="Liao H.L."/>
            <person name="Branco S."/>
            <person name="Kuo A."/>
            <person name="LaButti K."/>
            <person name="Lipzen A."/>
            <person name="Andreopoulos W."/>
            <person name="Pangilinan J."/>
            <person name="Riley R."/>
            <person name="Hundley H."/>
            <person name="Na H."/>
            <person name="Barry K."/>
            <person name="Grigoriev I.V."/>
            <person name="Stajich J.E."/>
            <person name="Kennedy P.G."/>
        </authorList>
    </citation>
    <scope>NUCLEOTIDE SEQUENCE</scope>
    <source>
        <strain evidence="9">FC423</strain>
    </source>
</reference>
<evidence type="ECO:0000256" key="5">
    <source>
        <dbReference type="ARBA" id="ARBA00023002"/>
    </source>
</evidence>
<dbReference type="GO" id="GO:0016705">
    <property type="term" value="F:oxidoreductase activity, acting on paired donors, with incorporation or reduction of molecular oxygen"/>
    <property type="evidence" value="ECO:0007669"/>
    <property type="project" value="InterPro"/>
</dbReference>
<dbReference type="InterPro" id="IPR036396">
    <property type="entry name" value="Cyt_P450_sf"/>
</dbReference>
<dbReference type="AlphaFoldDB" id="A0A9P7JLM8"/>
<evidence type="ECO:0000256" key="2">
    <source>
        <dbReference type="ARBA" id="ARBA00010617"/>
    </source>
</evidence>
<dbReference type="GO" id="GO:0020037">
    <property type="term" value="F:heme binding"/>
    <property type="evidence" value="ECO:0007669"/>
    <property type="project" value="InterPro"/>
</dbReference>
<keyword evidence="5" id="KW-0560">Oxidoreductase</keyword>
<keyword evidence="6" id="KW-0408">Iron</keyword>
<sequence length="218" mass="24610">MAPAADGRLAILAGLAPLPLLGSVLSVDTQEPWLTCTKWGATYGTVCVPHIVISGDLVFMRILDQEMVVVDSQRIAEALLEKRSRIHSDRPYLATIELYGWSISFAFMGYGDEWRLCRRLFHQTFRSESAVKFRPIQIRRAHEMVVNLVDDPQRYHDHFATFSLSVVMSAAYDYDIGARDDPLVKIVVEALNLSSALLTPETALMLKTFPFCEFNSLR</sequence>
<evidence type="ECO:0000313" key="10">
    <source>
        <dbReference type="Proteomes" id="UP000823399"/>
    </source>
</evidence>
<dbReference type="Gene3D" id="1.10.630.10">
    <property type="entry name" value="Cytochrome P450"/>
    <property type="match status" value="1"/>
</dbReference>
<evidence type="ECO:0000256" key="8">
    <source>
        <dbReference type="SAM" id="SignalP"/>
    </source>
</evidence>
<evidence type="ECO:0000256" key="3">
    <source>
        <dbReference type="ARBA" id="ARBA00022617"/>
    </source>
</evidence>
<keyword evidence="3" id="KW-0349">Heme</keyword>
<dbReference type="GO" id="GO:0004497">
    <property type="term" value="F:monooxygenase activity"/>
    <property type="evidence" value="ECO:0007669"/>
    <property type="project" value="UniProtKB-KW"/>
</dbReference>
<keyword evidence="4" id="KW-0479">Metal-binding</keyword>
<comment type="similarity">
    <text evidence="2">Belongs to the cytochrome P450 family.</text>
</comment>
<evidence type="ECO:0000313" key="9">
    <source>
        <dbReference type="EMBL" id="KAG2087126.1"/>
    </source>
</evidence>
<comment type="cofactor">
    <cofactor evidence="1">
        <name>heme</name>
        <dbReference type="ChEBI" id="CHEBI:30413"/>
    </cofactor>
</comment>
<dbReference type="RefSeq" id="XP_041285100.1">
    <property type="nucleotide sequence ID" value="XM_041433141.1"/>
</dbReference>
<feature type="chain" id="PRO_5040445310" evidence="8">
    <location>
        <begin position="27"/>
        <end position="218"/>
    </location>
</feature>
<evidence type="ECO:0000256" key="1">
    <source>
        <dbReference type="ARBA" id="ARBA00001971"/>
    </source>
</evidence>